<evidence type="ECO:0000256" key="4">
    <source>
        <dbReference type="ARBA" id="ARBA00022695"/>
    </source>
</evidence>
<name>A0A6L5WL36_9BACT</name>
<gene>
    <name evidence="9" type="primary">dnaE</name>
    <name evidence="9" type="ORF">F1B92_05120</name>
</gene>
<dbReference type="SUPFAM" id="SSF89550">
    <property type="entry name" value="PHP domain-like"/>
    <property type="match status" value="1"/>
</dbReference>
<dbReference type="AlphaFoldDB" id="A0A6L5WL36"/>
<comment type="catalytic activity">
    <reaction evidence="7">
        <text>DNA(n) + a 2'-deoxyribonucleoside 5'-triphosphate = DNA(n+1) + diphosphate</text>
        <dbReference type="Rhea" id="RHEA:22508"/>
        <dbReference type="Rhea" id="RHEA-COMP:17339"/>
        <dbReference type="Rhea" id="RHEA-COMP:17340"/>
        <dbReference type="ChEBI" id="CHEBI:33019"/>
        <dbReference type="ChEBI" id="CHEBI:61560"/>
        <dbReference type="ChEBI" id="CHEBI:173112"/>
        <dbReference type="EC" id="2.7.7.7"/>
    </reaction>
</comment>
<comment type="caution">
    <text evidence="9">The sequence shown here is derived from an EMBL/GenBank/DDBJ whole genome shotgun (WGS) entry which is preliminary data.</text>
</comment>
<dbReference type="InterPro" id="IPR011708">
    <property type="entry name" value="DNA_pol3_alpha_NTPase_dom"/>
</dbReference>
<dbReference type="NCBIfam" id="NF004226">
    <property type="entry name" value="PRK05673.1"/>
    <property type="match status" value="1"/>
</dbReference>
<dbReference type="GO" id="GO:0006260">
    <property type="term" value="P:DNA replication"/>
    <property type="evidence" value="ECO:0007669"/>
    <property type="project" value="UniProtKB-KW"/>
</dbReference>
<evidence type="ECO:0000256" key="5">
    <source>
        <dbReference type="ARBA" id="ARBA00022705"/>
    </source>
</evidence>
<keyword evidence="5" id="KW-0235">DNA replication</keyword>
<dbReference type="InterPro" id="IPR004805">
    <property type="entry name" value="DnaE2/DnaE/PolC"/>
</dbReference>
<evidence type="ECO:0000259" key="8">
    <source>
        <dbReference type="SMART" id="SM00481"/>
    </source>
</evidence>
<dbReference type="SMART" id="SM00481">
    <property type="entry name" value="POLIIIAc"/>
    <property type="match status" value="1"/>
</dbReference>
<dbReference type="InterPro" id="IPR003141">
    <property type="entry name" value="Pol/His_phosphatase_N"/>
</dbReference>
<dbReference type="NCBIfam" id="TIGR00594">
    <property type="entry name" value="polc"/>
    <property type="match status" value="1"/>
</dbReference>
<dbReference type="InterPro" id="IPR040982">
    <property type="entry name" value="DNA_pol3_finger"/>
</dbReference>
<evidence type="ECO:0000256" key="6">
    <source>
        <dbReference type="ARBA" id="ARBA00022932"/>
    </source>
</evidence>
<keyword evidence="10" id="KW-1185">Reference proteome</keyword>
<dbReference type="RefSeq" id="WP_154570821.1">
    <property type="nucleotide sequence ID" value="NZ_VWSJ01000017.1"/>
</dbReference>
<dbReference type="Proteomes" id="UP000476338">
    <property type="component" value="Unassembled WGS sequence"/>
</dbReference>
<dbReference type="CDD" id="cd04485">
    <property type="entry name" value="DnaE_OBF"/>
    <property type="match status" value="1"/>
</dbReference>
<dbReference type="Pfam" id="PF02811">
    <property type="entry name" value="PHP"/>
    <property type="match status" value="1"/>
</dbReference>
<dbReference type="InterPro" id="IPR004013">
    <property type="entry name" value="PHP_dom"/>
</dbReference>
<dbReference type="GO" id="GO:0008408">
    <property type="term" value="F:3'-5' exonuclease activity"/>
    <property type="evidence" value="ECO:0007669"/>
    <property type="project" value="InterPro"/>
</dbReference>
<evidence type="ECO:0000313" key="9">
    <source>
        <dbReference type="EMBL" id="MSN96553.1"/>
    </source>
</evidence>
<evidence type="ECO:0000256" key="7">
    <source>
        <dbReference type="ARBA" id="ARBA00049244"/>
    </source>
</evidence>
<accession>A0A6L5WL36</accession>
<evidence type="ECO:0000256" key="3">
    <source>
        <dbReference type="ARBA" id="ARBA00022679"/>
    </source>
</evidence>
<dbReference type="Pfam" id="PF17657">
    <property type="entry name" value="DNA_pol3_finger"/>
    <property type="match status" value="1"/>
</dbReference>
<keyword evidence="6" id="KW-0239">DNA-directed DNA polymerase</keyword>
<feature type="domain" description="Polymerase/histidinol phosphatase N-terminal" evidence="8">
    <location>
        <begin position="5"/>
        <end position="72"/>
    </location>
</feature>
<reference evidence="9 10" key="1">
    <citation type="submission" date="2019-09" db="EMBL/GenBank/DDBJ databases">
        <authorList>
            <person name="Silva M."/>
            <person name="Pereira G."/>
            <person name="Lopes-Da-Costa L."/>
            <person name="Silva E."/>
        </authorList>
    </citation>
    <scope>NUCLEOTIDE SEQUENCE [LARGE SCALE GENOMIC DNA]</scope>
    <source>
        <strain evidence="9 10">FMV-PI01</strain>
    </source>
</reference>
<protein>
    <recommendedName>
        <fullName evidence="2">DNA polymerase III subunit alpha</fullName>
        <ecNumber evidence="1">2.7.7.7</ecNumber>
    </recommendedName>
</protein>
<dbReference type="Pfam" id="PF14579">
    <property type="entry name" value="HHH_6"/>
    <property type="match status" value="1"/>
</dbReference>
<reference evidence="9 10" key="2">
    <citation type="submission" date="2020-03" db="EMBL/GenBank/DDBJ databases">
        <title>Campylobacter portucalensis sp. nov., a new species of Campylobacter isolated from the reproductive tract of bulls.</title>
        <authorList>
            <person name="Silva M.F."/>
            <person name="Pereira G."/>
            <person name="Carneiro C."/>
            <person name="Hemphill A."/>
            <person name="Mateus L."/>
            <person name="Lopes-Da-Costa L."/>
            <person name="Silva E."/>
        </authorList>
    </citation>
    <scope>NUCLEOTIDE SEQUENCE [LARGE SCALE GENOMIC DNA]</scope>
    <source>
        <strain evidence="9 10">FMV-PI01</strain>
    </source>
</reference>
<sequence length="1201" mass="137634">MSKFTHLHLHTEYSLLDGANKINELAEILKSQGVESVAITDHGNMFGAIDFYKTMKKNGIKPLIGMEAYIHNHDDISDKSDKQRFHLILIAKNEIGYKNLMYLSSKAYIDGFYFHPRINKKLLRKHSQGLICSSACLAGEVNFHLNLSERNIKRGAKGYERAKEVALEYKEIFGDDFYLEIMRHGIDHQLNIDKQILQISKETGIKVVATNDAHYPFRDRAEAHEVFMCIAMAKNLNDPNRLKHDMKELYVKTSDEMAKIFADIPEVIENTQEIVQKCDLNLKLGEPTPPNFKFTLDYAKKYNINLPNPTEIYNLENDSILFAELSKMGLDERLKFIDPQKHQIYKERLNLEIEIINKMKFPGYMLIVSDFINEAKNKDIPVGPGRGSAAGSLVAYSLKITDIDPIPYNLLFERFLNPQRVSMPDIDVDFCQDRRGEVIEYVVEKYGRYNVAQVATFGKLLAKGVIRDVARVCGMPYAEADKMAKLIPDKLGITLNGKGEPGSKNFIDGAFQLEPKIKELIEENPSAKQIWDFSLDLEGLNRNAGMHAAGVVISNEELWNKTPLFRQTNSDSGHLITQYTKDFLEDVDLIKFDFLGLKTLTVINNAIKLIKKRYDKEILWERIDVNEKDVYKTISSGNTLGIFQIESPGMQKLASDLKPDSFEDIIAMIALYRPGPMDLIPNFIERKHGLAKIDYIIDDIKEILEPTYGIIVYQEQVMQIVQKIGGFSLGGADIVRRAMSKKKEDEMKRLKTEYLEGAKKNGYNEKKADDLFEMIMKFASYGFNKSHAAAYALITFQTAYLKTHYQAEFMAALLTSEENNIDKVVKYIDEIKRLNIKLLPPSINLSYREFSVVREDDKDCIIFGMGAIKGVGSGAIENLVKEREVSKFKDLKDFVSKIDSYKVNKKVIESLIKAGAMDCLGLSRKCMINNIENIIEACKNTAKIKNDNKNSLFSDFEDEMVQSVDINLIPYDKEYETKELLKLEKESLGIYISGHPLNDYLDDISKINYTLTSEFENLKEITDTLIVGKIEEIEVKITKSGKKMGVIKGLDLHGNFEMIAFDDKLDYIEKISVDDLEMPYAFKVRIENDEGNYKIVLNDTLNLEEAVDINFQKRSFNKNSFKKNPQEPKKTIENFEFFIRLDDIDEKNIKEIYDLAYKSHNLKNSKRLVLKVEAFGKIFMFETNFFIDDKFIENMNEILAA</sequence>
<proteinExistence type="predicted"/>
<dbReference type="Gene3D" id="1.10.10.1600">
    <property type="entry name" value="Bacterial DNA polymerase III alpha subunit, thumb domain"/>
    <property type="match status" value="1"/>
</dbReference>
<keyword evidence="4 9" id="KW-0548">Nucleotidyltransferase</keyword>
<dbReference type="PANTHER" id="PTHR32294:SF0">
    <property type="entry name" value="DNA POLYMERASE III SUBUNIT ALPHA"/>
    <property type="match status" value="1"/>
</dbReference>
<evidence type="ECO:0000256" key="1">
    <source>
        <dbReference type="ARBA" id="ARBA00012417"/>
    </source>
</evidence>
<keyword evidence="3 9" id="KW-0808">Transferase</keyword>
<dbReference type="InterPro" id="IPR041931">
    <property type="entry name" value="DNA_pol3_alpha_thumb_dom"/>
</dbReference>
<evidence type="ECO:0000313" key="10">
    <source>
        <dbReference type="Proteomes" id="UP000476338"/>
    </source>
</evidence>
<organism evidence="9 10">
    <name type="scientific">Campylobacter portucalensis</name>
    <dbReference type="NCBI Taxonomy" id="2608384"/>
    <lineage>
        <taxon>Bacteria</taxon>
        <taxon>Pseudomonadati</taxon>
        <taxon>Campylobacterota</taxon>
        <taxon>Epsilonproteobacteria</taxon>
        <taxon>Campylobacterales</taxon>
        <taxon>Campylobacteraceae</taxon>
        <taxon>Campylobacter</taxon>
    </lineage>
</organism>
<dbReference type="Gene3D" id="1.10.150.870">
    <property type="match status" value="1"/>
</dbReference>
<dbReference type="GO" id="GO:0003887">
    <property type="term" value="F:DNA-directed DNA polymerase activity"/>
    <property type="evidence" value="ECO:0007669"/>
    <property type="project" value="UniProtKB-KW"/>
</dbReference>
<dbReference type="InterPro" id="IPR016195">
    <property type="entry name" value="Pol/histidinol_Pase-like"/>
</dbReference>
<dbReference type="EC" id="2.7.7.7" evidence="1"/>
<evidence type="ECO:0000256" key="2">
    <source>
        <dbReference type="ARBA" id="ARBA00019114"/>
    </source>
</evidence>
<dbReference type="EMBL" id="VWSJ01000017">
    <property type="protein sequence ID" value="MSN96553.1"/>
    <property type="molecule type" value="Genomic_DNA"/>
</dbReference>
<dbReference type="Pfam" id="PF07733">
    <property type="entry name" value="DNA_pol3_alpha"/>
    <property type="match status" value="1"/>
</dbReference>
<dbReference type="Gene3D" id="3.20.20.140">
    <property type="entry name" value="Metal-dependent hydrolases"/>
    <property type="match status" value="1"/>
</dbReference>
<dbReference type="PANTHER" id="PTHR32294">
    <property type="entry name" value="DNA POLYMERASE III SUBUNIT ALPHA"/>
    <property type="match status" value="1"/>
</dbReference>
<dbReference type="InterPro" id="IPR029460">
    <property type="entry name" value="DNAPol_HHH"/>
</dbReference>
<dbReference type="CDD" id="cd12113">
    <property type="entry name" value="PHP_PolIIIA_DnaE3"/>
    <property type="match status" value="1"/>
</dbReference>